<dbReference type="InterPro" id="IPR023019">
    <property type="entry name" value="His_synth_HisIE"/>
</dbReference>
<comment type="similarity">
    <text evidence="7 15">In the N-terminal section; belongs to the PRA-CH family.</text>
</comment>
<dbReference type="HAMAP" id="MF_01019">
    <property type="entry name" value="HisIE"/>
    <property type="match status" value="1"/>
</dbReference>
<feature type="region of interest" description="Phosphoribosyl-AMP cyclohydrolase" evidence="15">
    <location>
        <begin position="1"/>
        <end position="115"/>
    </location>
</feature>
<feature type="region of interest" description="Phosphoribosyl-ATP pyrophosphohydrolase" evidence="15">
    <location>
        <begin position="116"/>
        <end position="215"/>
    </location>
</feature>
<dbReference type="InterPro" id="IPR021130">
    <property type="entry name" value="PRib-ATP_PPHydrolase-like"/>
</dbReference>
<gene>
    <name evidence="15" type="primary">hisI</name>
    <name evidence="15" type="synonym">hisIE</name>
    <name evidence="17" type="ORF">BAU18_000229</name>
</gene>
<comment type="caution">
    <text evidence="17">The sequence shown here is derived from an EMBL/GenBank/DDBJ whole genome shotgun (WGS) entry which is preliminary data.</text>
</comment>
<dbReference type="PANTHER" id="PTHR42945:SF9">
    <property type="entry name" value="HISTIDINE BIOSYNTHESIS BIFUNCTIONAL PROTEIN HISIE"/>
    <property type="match status" value="1"/>
</dbReference>
<evidence type="ECO:0000256" key="8">
    <source>
        <dbReference type="ARBA" id="ARBA00022490"/>
    </source>
</evidence>
<evidence type="ECO:0000256" key="15">
    <source>
        <dbReference type="HAMAP-Rule" id="MF_01019"/>
    </source>
</evidence>
<dbReference type="InterPro" id="IPR008179">
    <property type="entry name" value="HisE"/>
</dbReference>
<sequence>MINIQELKFDDQGLIPCVVQDFYTNEVLTVAYMNTESLEKTLNDQQMTFYSRSRQELWRKGETSGNTQQLVTLKADCDKDSLVAKVIKAGPACHTNAESCFFNDIFKADGQQEFSVQDLYELILGRKTNPQEKSYTSYLFSKGNEKILKKIGEEATEVVIGAMKASKAETTYEIADLIYHLLVLMANNEILPADVMAELSKRQVVDKKVKQETMK</sequence>
<keyword evidence="14 15" id="KW-0511">Multifunctional enzyme</keyword>
<comment type="catalytic activity">
    <reaction evidence="1 15">
        <text>1-(5-phospho-beta-D-ribosyl)-5'-AMP + H2O = 1-(5-phospho-beta-D-ribosyl)-5-[(5-phospho-beta-D-ribosylamino)methylideneamino]imidazole-4-carboxamide</text>
        <dbReference type="Rhea" id="RHEA:20049"/>
        <dbReference type="ChEBI" id="CHEBI:15377"/>
        <dbReference type="ChEBI" id="CHEBI:58435"/>
        <dbReference type="ChEBI" id="CHEBI:59457"/>
        <dbReference type="EC" id="3.5.4.19"/>
    </reaction>
</comment>
<comment type="subcellular location">
    <subcellularLocation>
        <location evidence="3 15">Cytoplasm</location>
    </subcellularLocation>
</comment>
<dbReference type="Gene3D" id="1.10.287.1080">
    <property type="entry name" value="MazG-like"/>
    <property type="match status" value="1"/>
</dbReference>
<dbReference type="EC" id="3.5.4.19" evidence="15"/>
<accession>A0ABV0EXY9</accession>
<keyword evidence="9 15" id="KW-0028">Amino-acid biosynthesis</keyword>
<keyword evidence="10 15" id="KW-0547">Nucleotide-binding</keyword>
<dbReference type="Proteomes" id="UP001429357">
    <property type="component" value="Unassembled WGS sequence"/>
</dbReference>
<keyword evidence="12 15" id="KW-0067">ATP-binding</keyword>
<dbReference type="Pfam" id="PF01503">
    <property type="entry name" value="PRA-PH"/>
    <property type="match status" value="1"/>
</dbReference>
<dbReference type="RefSeq" id="WP_202625822.1">
    <property type="nucleotide sequence ID" value="NZ_MAEI02000001.1"/>
</dbReference>
<comment type="catalytic activity">
    <reaction evidence="2 15">
        <text>1-(5-phospho-beta-D-ribosyl)-ATP + H2O = 1-(5-phospho-beta-D-ribosyl)-5'-AMP + diphosphate + H(+)</text>
        <dbReference type="Rhea" id="RHEA:22828"/>
        <dbReference type="ChEBI" id="CHEBI:15377"/>
        <dbReference type="ChEBI" id="CHEBI:15378"/>
        <dbReference type="ChEBI" id="CHEBI:33019"/>
        <dbReference type="ChEBI" id="CHEBI:59457"/>
        <dbReference type="ChEBI" id="CHEBI:73183"/>
        <dbReference type="EC" id="3.6.1.31"/>
    </reaction>
</comment>
<organism evidence="17 18">
    <name type="scientific">Enterococcus diestrammenae</name>
    <dbReference type="NCBI Taxonomy" id="1155073"/>
    <lineage>
        <taxon>Bacteria</taxon>
        <taxon>Bacillati</taxon>
        <taxon>Bacillota</taxon>
        <taxon>Bacilli</taxon>
        <taxon>Lactobacillales</taxon>
        <taxon>Enterococcaceae</taxon>
        <taxon>Enterococcus</taxon>
    </lineage>
</organism>
<evidence type="ECO:0000313" key="17">
    <source>
        <dbReference type="EMBL" id="MEO1780678.1"/>
    </source>
</evidence>
<evidence type="ECO:0000256" key="7">
    <source>
        <dbReference type="ARBA" id="ARBA00008299"/>
    </source>
</evidence>
<reference evidence="17 18" key="2">
    <citation type="submission" date="2024-02" db="EMBL/GenBank/DDBJ databases">
        <title>The Genome Sequence of Enterococcus diestrammenae JM9A.</title>
        <authorList>
            <person name="Earl A."/>
            <person name="Manson A."/>
            <person name="Gilmore M."/>
            <person name="Sanders J."/>
            <person name="Shea T."/>
            <person name="Howe W."/>
            <person name="Livny J."/>
            <person name="Cuomo C."/>
            <person name="Neafsey D."/>
            <person name="Birren B."/>
        </authorList>
    </citation>
    <scope>NUCLEOTIDE SEQUENCE [LARGE SCALE GENOMIC DNA]</scope>
    <source>
        <strain evidence="17 18">JM9A</strain>
    </source>
</reference>
<evidence type="ECO:0000256" key="14">
    <source>
        <dbReference type="ARBA" id="ARBA00023268"/>
    </source>
</evidence>
<name>A0ABV0EXY9_9ENTE</name>
<dbReference type="Gene3D" id="3.10.20.810">
    <property type="entry name" value="Phosphoribosyl-AMP cyclohydrolase"/>
    <property type="match status" value="1"/>
</dbReference>
<evidence type="ECO:0000256" key="11">
    <source>
        <dbReference type="ARBA" id="ARBA00022801"/>
    </source>
</evidence>
<evidence type="ECO:0000256" key="5">
    <source>
        <dbReference type="ARBA" id="ARBA00005204"/>
    </source>
</evidence>
<dbReference type="PANTHER" id="PTHR42945">
    <property type="entry name" value="HISTIDINE BIOSYNTHESIS BIFUNCTIONAL PROTEIN"/>
    <property type="match status" value="1"/>
</dbReference>
<evidence type="ECO:0000256" key="9">
    <source>
        <dbReference type="ARBA" id="ARBA00022605"/>
    </source>
</evidence>
<dbReference type="EMBL" id="MAEI02000001">
    <property type="protein sequence ID" value="MEO1780678.1"/>
    <property type="molecule type" value="Genomic_DNA"/>
</dbReference>
<keyword evidence="11 15" id="KW-0378">Hydrolase</keyword>
<evidence type="ECO:0000256" key="10">
    <source>
        <dbReference type="ARBA" id="ARBA00022741"/>
    </source>
</evidence>
<evidence type="ECO:0000313" key="18">
    <source>
        <dbReference type="Proteomes" id="UP001429357"/>
    </source>
</evidence>
<dbReference type="InterPro" id="IPR002496">
    <property type="entry name" value="PRib_AMP_CycHydrolase_dom"/>
</dbReference>
<dbReference type="Pfam" id="PF01502">
    <property type="entry name" value="PRA-CH"/>
    <property type="match status" value="1"/>
</dbReference>
<protein>
    <recommendedName>
        <fullName evidence="15">Histidine biosynthesis bifunctional protein HisIE</fullName>
    </recommendedName>
    <domain>
        <recommendedName>
            <fullName evidence="15">Phosphoribosyl-AMP cyclohydrolase</fullName>
            <shortName evidence="15">PRA-CH</shortName>
            <ecNumber evidence="15">3.5.4.19</ecNumber>
        </recommendedName>
    </domain>
    <domain>
        <recommendedName>
            <fullName evidence="15">Phosphoribosyl-ATP pyrophosphatase</fullName>
            <shortName evidence="15">PRA-PH</shortName>
            <ecNumber evidence="15">3.6.1.31</ecNumber>
        </recommendedName>
    </domain>
</protein>
<dbReference type="SUPFAM" id="SSF141734">
    <property type="entry name" value="HisI-like"/>
    <property type="match status" value="1"/>
</dbReference>
<dbReference type="CDD" id="cd11534">
    <property type="entry name" value="NTP-PPase_HisIE_like"/>
    <property type="match status" value="1"/>
</dbReference>
<dbReference type="HAMAP" id="MF_01020">
    <property type="entry name" value="HisE"/>
    <property type="match status" value="1"/>
</dbReference>
<dbReference type="NCBIfam" id="NF000768">
    <property type="entry name" value="PRK00051.1"/>
    <property type="match status" value="1"/>
</dbReference>
<evidence type="ECO:0000256" key="12">
    <source>
        <dbReference type="ARBA" id="ARBA00022840"/>
    </source>
</evidence>
<comment type="pathway">
    <text evidence="5 15">Amino-acid biosynthesis; L-histidine biosynthesis; L-histidine from 5-phospho-alpha-D-ribose 1-diphosphate: step 2/9.</text>
</comment>
<dbReference type="NCBIfam" id="TIGR03188">
    <property type="entry name" value="histidine_hisI"/>
    <property type="match status" value="1"/>
</dbReference>
<evidence type="ECO:0000256" key="13">
    <source>
        <dbReference type="ARBA" id="ARBA00023102"/>
    </source>
</evidence>
<dbReference type="EC" id="3.6.1.31" evidence="15"/>
<keyword evidence="18" id="KW-1185">Reference proteome</keyword>
<comment type="similarity">
    <text evidence="6 15">In the C-terminal section; belongs to the PRA-PH family.</text>
</comment>
<evidence type="ECO:0000256" key="2">
    <source>
        <dbReference type="ARBA" id="ARBA00001460"/>
    </source>
</evidence>
<dbReference type="NCBIfam" id="NF002747">
    <property type="entry name" value="PRK02759.1"/>
    <property type="match status" value="1"/>
</dbReference>
<keyword evidence="8 15" id="KW-0963">Cytoplasm</keyword>
<proteinExistence type="inferred from homology"/>
<feature type="domain" description="Phosphoribosyl-AMP cyclohydrolase" evidence="16">
    <location>
        <begin position="30"/>
        <end position="102"/>
    </location>
</feature>
<evidence type="ECO:0000256" key="4">
    <source>
        <dbReference type="ARBA" id="ARBA00005169"/>
    </source>
</evidence>
<comment type="pathway">
    <text evidence="4 15">Amino-acid biosynthesis; L-histidine biosynthesis; L-histidine from 5-phospho-alpha-D-ribose 1-diphosphate: step 3/9.</text>
</comment>
<dbReference type="InterPro" id="IPR038019">
    <property type="entry name" value="PRib_AMP_CycHydrolase_sf"/>
</dbReference>
<evidence type="ECO:0000256" key="1">
    <source>
        <dbReference type="ARBA" id="ARBA00000024"/>
    </source>
</evidence>
<evidence type="ECO:0000256" key="3">
    <source>
        <dbReference type="ARBA" id="ARBA00004496"/>
    </source>
</evidence>
<dbReference type="SUPFAM" id="SSF101386">
    <property type="entry name" value="all-alpha NTP pyrophosphatases"/>
    <property type="match status" value="1"/>
</dbReference>
<reference evidence="18" key="1">
    <citation type="submission" date="2016-06" db="EMBL/GenBank/DDBJ databases">
        <title>Four novel species of enterococci isolated from chicken manure.</title>
        <authorList>
            <person name="Van Tyne D."/>
        </authorList>
    </citation>
    <scope>NUCLEOTIDE SEQUENCE [LARGE SCALE GENOMIC DNA]</scope>
    <source>
        <strain evidence="18">JM9A</strain>
    </source>
</reference>
<evidence type="ECO:0000256" key="6">
    <source>
        <dbReference type="ARBA" id="ARBA00007731"/>
    </source>
</evidence>
<keyword evidence="13 15" id="KW-0368">Histidine biosynthesis</keyword>
<evidence type="ECO:0000259" key="16">
    <source>
        <dbReference type="Pfam" id="PF01502"/>
    </source>
</evidence>